<name>A0A1X1T0C8_9MYCO</name>
<reference evidence="2 3" key="1">
    <citation type="submission" date="2016-01" db="EMBL/GenBank/DDBJ databases">
        <title>The new phylogeny of the genus Mycobacterium.</title>
        <authorList>
            <person name="Tarcisio F."/>
            <person name="Conor M."/>
            <person name="Antonella G."/>
            <person name="Elisabetta G."/>
            <person name="Giulia F.S."/>
            <person name="Sara T."/>
            <person name="Anna F."/>
            <person name="Clotilde B."/>
            <person name="Roberto B."/>
            <person name="Veronica D.S."/>
            <person name="Fabio R."/>
            <person name="Monica P."/>
            <person name="Olivier J."/>
            <person name="Enrico T."/>
            <person name="Nicola S."/>
        </authorList>
    </citation>
    <scope>NUCLEOTIDE SEQUENCE [LARGE SCALE GENOMIC DNA]</scope>
    <source>
        <strain evidence="2 3">DSM 44339</strain>
    </source>
</reference>
<dbReference type="InterPro" id="IPR043502">
    <property type="entry name" value="DNA/RNA_pol_sf"/>
</dbReference>
<proteinExistence type="predicted"/>
<gene>
    <name evidence="2" type="ORF">AWC01_00380</name>
</gene>
<dbReference type="InterPro" id="IPR000477">
    <property type="entry name" value="RT_dom"/>
</dbReference>
<dbReference type="SUPFAM" id="SSF56672">
    <property type="entry name" value="DNA/RNA polymerases"/>
    <property type="match status" value="1"/>
</dbReference>
<dbReference type="CDD" id="cd01651">
    <property type="entry name" value="RT_G2_intron"/>
    <property type="match status" value="1"/>
</dbReference>
<sequence length="89" mass="10184">MNWVLGADVRNFFNQLDHSWLEKFLEHRIADQRVLRLIRKWLSAGAVEDGEWSESVGGAPQGGSASPLLANVYLHYVFDLWGVWCTVRP</sequence>
<dbReference type="AlphaFoldDB" id="A0A1X1T0C8"/>
<dbReference type="EMBL" id="LQOS01000045">
    <property type="protein sequence ID" value="ORV37712.1"/>
    <property type="molecule type" value="Genomic_DNA"/>
</dbReference>
<dbReference type="PROSITE" id="PS50878">
    <property type="entry name" value="RT_POL"/>
    <property type="match status" value="1"/>
</dbReference>
<feature type="domain" description="Reverse transcriptase" evidence="1">
    <location>
        <begin position="1"/>
        <end position="89"/>
    </location>
</feature>
<dbReference type="Proteomes" id="UP000193564">
    <property type="component" value="Unassembled WGS sequence"/>
</dbReference>
<dbReference type="InterPro" id="IPR051083">
    <property type="entry name" value="GrpII_Intron_Splice-Mob/Def"/>
</dbReference>
<keyword evidence="3" id="KW-1185">Reference proteome</keyword>
<evidence type="ECO:0000313" key="3">
    <source>
        <dbReference type="Proteomes" id="UP000193564"/>
    </source>
</evidence>
<evidence type="ECO:0000259" key="1">
    <source>
        <dbReference type="PROSITE" id="PS50878"/>
    </source>
</evidence>
<dbReference type="Pfam" id="PF00078">
    <property type="entry name" value="RVT_1"/>
    <property type="match status" value="1"/>
</dbReference>
<protein>
    <recommendedName>
        <fullName evidence="1">Reverse transcriptase domain-containing protein</fullName>
    </recommendedName>
</protein>
<dbReference type="PANTHER" id="PTHR34047">
    <property type="entry name" value="NUCLEAR INTRON MATURASE 1, MITOCHONDRIAL-RELATED"/>
    <property type="match status" value="1"/>
</dbReference>
<evidence type="ECO:0000313" key="2">
    <source>
        <dbReference type="EMBL" id="ORV37712.1"/>
    </source>
</evidence>
<dbReference type="PANTHER" id="PTHR34047:SF8">
    <property type="entry name" value="PROTEIN YKFC"/>
    <property type="match status" value="1"/>
</dbReference>
<accession>A0A1X1T0C8</accession>
<comment type="caution">
    <text evidence="2">The sequence shown here is derived from an EMBL/GenBank/DDBJ whole genome shotgun (WGS) entry which is preliminary data.</text>
</comment>
<dbReference type="STRING" id="126673.AWC01_00380"/>
<organism evidence="2 3">
    <name type="scientific">Mycolicibacterium doricum</name>
    <dbReference type="NCBI Taxonomy" id="126673"/>
    <lineage>
        <taxon>Bacteria</taxon>
        <taxon>Bacillati</taxon>
        <taxon>Actinomycetota</taxon>
        <taxon>Actinomycetes</taxon>
        <taxon>Mycobacteriales</taxon>
        <taxon>Mycobacteriaceae</taxon>
        <taxon>Mycolicibacterium</taxon>
    </lineage>
</organism>